<reference evidence="1 2" key="1">
    <citation type="submission" date="2019-08" db="EMBL/GenBank/DDBJ databases">
        <title>The genome of the soybean aphid Biotype 1, its phylome, world population structure and adaptation to the North American continent.</title>
        <authorList>
            <person name="Giordano R."/>
            <person name="Donthu R.K."/>
            <person name="Hernandez A.G."/>
            <person name="Wright C.L."/>
            <person name="Zimin A.V."/>
        </authorList>
    </citation>
    <scope>NUCLEOTIDE SEQUENCE [LARGE SCALE GENOMIC DNA]</scope>
    <source>
        <tissue evidence="1">Whole aphids</tissue>
    </source>
</reference>
<evidence type="ECO:0000313" key="1">
    <source>
        <dbReference type="EMBL" id="KAE9541016.1"/>
    </source>
</evidence>
<dbReference type="EMBL" id="VYZN01000013">
    <property type="protein sequence ID" value="KAE9541016.1"/>
    <property type="molecule type" value="Genomic_DNA"/>
</dbReference>
<comment type="caution">
    <text evidence="1">The sequence shown here is derived from an EMBL/GenBank/DDBJ whole genome shotgun (WGS) entry which is preliminary data.</text>
</comment>
<organism evidence="1 2">
    <name type="scientific">Aphis glycines</name>
    <name type="common">Soybean aphid</name>
    <dbReference type="NCBI Taxonomy" id="307491"/>
    <lineage>
        <taxon>Eukaryota</taxon>
        <taxon>Metazoa</taxon>
        <taxon>Ecdysozoa</taxon>
        <taxon>Arthropoda</taxon>
        <taxon>Hexapoda</taxon>
        <taxon>Insecta</taxon>
        <taxon>Pterygota</taxon>
        <taxon>Neoptera</taxon>
        <taxon>Paraneoptera</taxon>
        <taxon>Hemiptera</taxon>
        <taxon>Sternorrhyncha</taxon>
        <taxon>Aphidomorpha</taxon>
        <taxon>Aphidoidea</taxon>
        <taxon>Aphididae</taxon>
        <taxon>Aphidini</taxon>
        <taxon>Aphis</taxon>
        <taxon>Aphis</taxon>
    </lineage>
</organism>
<accession>A0A6G0TXM9</accession>
<evidence type="ECO:0000313" key="2">
    <source>
        <dbReference type="Proteomes" id="UP000475862"/>
    </source>
</evidence>
<proteinExistence type="predicted"/>
<gene>
    <name evidence="1" type="ORF">AGLY_004261</name>
</gene>
<sequence>VFKSQNVLYKYQMYDIILKSLASKHNKTILPTLLNTCNSISQRVVDFTFEIKFKTQITVMNLFRLGYIISLLSFLLPLDNIKNSEIPDNKLLFSRNVMEVYPVLKIEHYKHCEQLSLELLPCSNCKSKLGIFSSGLRKSSIVLSSSGNNLVLRHNLTNMTYVYTTSTSNYWPILRYYLSKYNLTDIIRLINFKY</sequence>
<dbReference type="AlphaFoldDB" id="A0A6G0TXM9"/>
<protein>
    <submittedName>
        <fullName evidence="1">Uncharacterized protein</fullName>
    </submittedName>
</protein>
<feature type="non-terminal residue" evidence="1">
    <location>
        <position position="1"/>
    </location>
</feature>
<name>A0A6G0TXM9_APHGL</name>
<dbReference type="Proteomes" id="UP000475862">
    <property type="component" value="Unassembled WGS sequence"/>
</dbReference>
<keyword evidence="2" id="KW-1185">Reference proteome</keyword>